<name>A0A4C1YQN9_EUMVA</name>
<evidence type="ECO:0000313" key="5">
    <source>
        <dbReference type="EMBL" id="GBP77470.1"/>
    </source>
</evidence>
<reference evidence="5 6" key="1">
    <citation type="journal article" date="2019" name="Commun. Biol.">
        <title>The bagworm genome reveals a unique fibroin gene that provides high tensile strength.</title>
        <authorList>
            <person name="Kono N."/>
            <person name="Nakamura H."/>
            <person name="Ohtoshi R."/>
            <person name="Tomita M."/>
            <person name="Numata K."/>
            <person name="Arakawa K."/>
        </authorList>
    </citation>
    <scope>NUCLEOTIDE SEQUENCE [LARGE SCALE GENOMIC DNA]</scope>
</reference>
<keyword evidence="2" id="KW-0677">Repeat</keyword>
<feature type="domain" description="F-box" evidence="4">
    <location>
        <begin position="98"/>
        <end position="132"/>
    </location>
</feature>
<organism evidence="5 6">
    <name type="scientific">Eumeta variegata</name>
    <name type="common">Bagworm moth</name>
    <name type="synonym">Eumeta japonica</name>
    <dbReference type="NCBI Taxonomy" id="151549"/>
    <lineage>
        <taxon>Eukaryota</taxon>
        <taxon>Metazoa</taxon>
        <taxon>Ecdysozoa</taxon>
        <taxon>Arthropoda</taxon>
        <taxon>Hexapoda</taxon>
        <taxon>Insecta</taxon>
        <taxon>Pterygota</taxon>
        <taxon>Neoptera</taxon>
        <taxon>Endopterygota</taxon>
        <taxon>Lepidoptera</taxon>
        <taxon>Glossata</taxon>
        <taxon>Ditrysia</taxon>
        <taxon>Tineoidea</taxon>
        <taxon>Psychidae</taxon>
        <taxon>Oiketicinae</taxon>
        <taxon>Eumeta</taxon>
    </lineage>
</organism>
<dbReference type="PANTHER" id="PTHR44436">
    <property type="entry name" value="F-BOX/WD REPEAT-CONTAINING PROTEIN 2"/>
    <property type="match status" value="1"/>
</dbReference>
<dbReference type="PANTHER" id="PTHR44436:SF1">
    <property type="entry name" value="F-BOX_WD REPEAT-CONTAINING PROTEIN 2"/>
    <property type="match status" value="1"/>
</dbReference>
<evidence type="ECO:0000256" key="3">
    <source>
        <dbReference type="SAM" id="MobiDB-lite"/>
    </source>
</evidence>
<accession>A0A4C1YQN9</accession>
<dbReference type="InterPro" id="IPR042627">
    <property type="entry name" value="FBXW2"/>
</dbReference>
<dbReference type="STRING" id="151549.A0A4C1YQN9"/>
<protein>
    <recommendedName>
        <fullName evidence="4">F-box domain-containing protein</fullName>
    </recommendedName>
</protein>
<feature type="region of interest" description="Disordered" evidence="3">
    <location>
        <begin position="27"/>
        <end position="53"/>
    </location>
</feature>
<evidence type="ECO:0000259" key="4">
    <source>
        <dbReference type="PROSITE" id="PS50181"/>
    </source>
</evidence>
<dbReference type="InterPro" id="IPR001810">
    <property type="entry name" value="F-box_dom"/>
</dbReference>
<keyword evidence="6" id="KW-1185">Reference proteome</keyword>
<dbReference type="Proteomes" id="UP000299102">
    <property type="component" value="Unassembled WGS sequence"/>
</dbReference>
<comment type="caution">
    <text evidence="5">The sequence shown here is derived from an EMBL/GenBank/DDBJ whole genome shotgun (WGS) entry which is preliminary data.</text>
</comment>
<dbReference type="InterPro" id="IPR036047">
    <property type="entry name" value="F-box-like_dom_sf"/>
</dbReference>
<dbReference type="Gene3D" id="1.20.1280.50">
    <property type="match status" value="1"/>
</dbReference>
<dbReference type="Pfam" id="PF12937">
    <property type="entry name" value="F-box-like"/>
    <property type="match status" value="1"/>
</dbReference>
<evidence type="ECO:0000256" key="1">
    <source>
        <dbReference type="ARBA" id="ARBA00022574"/>
    </source>
</evidence>
<gene>
    <name evidence="5" type="ORF">EVAR_56081_1</name>
</gene>
<proteinExistence type="predicted"/>
<evidence type="ECO:0000256" key="2">
    <source>
        <dbReference type="ARBA" id="ARBA00022737"/>
    </source>
</evidence>
<evidence type="ECO:0000313" key="6">
    <source>
        <dbReference type="Proteomes" id="UP000299102"/>
    </source>
</evidence>
<dbReference type="PROSITE" id="PS50181">
    <property type="entry name" value="FBOX"/>
    <property type="match status" value="1"/>
</dbReference>
<dbReference type="OrthoDB" id="7465105at2759"/>
<dbReference type="SUPFAM" id="SSF81383">
    <property type="entry name" value="F-box domain"/>
    <property type="match status" value="1"/>
</dbReference>
<dbReference type="EMBL" id="BGZK01001332">
    <property type="protein sequence ID" value="GBP77470.1"/>
    <property type="molecule type" value="Genomic_DNA"/>
</dbReference>
<sequence>MGPLIICPPPAIKKYCMELRRKKTEAEAATANRNKVAVPGPSTSDAAAQAPPETEQRLTHFQVWSNNEKIQALDALITHCSASQVRHVLKAIEPMFQRDFISLLPKELALTVLGYLRPKDLLRAAQTCKYWQCPSDNKNKSGSSEISELSEAN</sequence>
<dbReference type="AlphaFoldDB" id="A0A4C1YQN9"/>
<keyword evidence="1" id="KW-0853">WD repeat</keyword>